<evidence type="ECO:0000256" key="3">
    <source>
        <dbReference type="ARBA" id="ARBA00022603"/>
    </source>
</evidence>
<organism evidence="9 10">
    <name type="scientific">Neptuniibacter caesariensis</name>
    <dbReference type="NCBI Taxonomy" id="207954"/>
    <lineage>
        <taxon>Bacteria</taxon>
        <taxon>Pseudomonadati</taxon>
        <taxon>Pseudomonadota</taxon>
        <taxon>Gammaproteobacteria</taxon>
        <taxon>Oceanospirillales</taxon>
        <taxon>Oceanospirillaceae</taxon>
        <taxon>Neptuniibacter</taxon>
    </lineage>
</organism>
<proteinExistence type="inferred from homology"/>
<dbReference type="PANTHER" id="PTHR46111">
    <property type="entry name" value="RIBOSOMAL RNA SMALL SUBUNIT METHYLTRANSFERASE I"/>
    <property type="match status" value="1"/>
</dbReference>
<dbReference type="Gene3D" id="3.30.950.10">
    <property type="entry name" value="Methyltransferase, Cobalt-precorrin-4 Transmethylase, Domain 2"/>
    <property type="match status" value="1"/>
</dbReference>
<keyword evidence="4 6" id="KW-0808">Transferase</keyword>
<dbReference type="NCBIfam" id="TIGR00096">
    <property type="entry name" value="16S rRNA (cytidine(1402)-2'-O)-methyltransferase"/>
    <property type="match status" value="1"/>
</dbReference>
<comment type="catalytic activity">
    <reaction evidence="6">
        <text>cytidine(1402) in 16S rRNA + S-adenosyl-L-methionine = 2'-O-methylcytidine(1402) in 16S rRNA + S-adenosyl-L-homocysteine + H(+)</text>
        <dbReference type="Rhea" id="RHEA:42924"/>
        <dbReference type="Rhea" id="RHEA-COMP:10285"/>
        <dbReference type="Rhea" id="RHEA-COMP:10286"/>
        <dbReference type="ChEBI" id="CHEBI:15378"/>
        <dbReference type="ChEBI" id="CHEBI:57856"/>
        <dbReference type="ChEBI" id="CHEBI:59789"/>
        <dbReference type="ChEBI" id="CHEBI:74495"/>
        <dbReference type="ChEBI" id="CHEBI:82748"/>
        <dbReference type="EC" id="2.1.1.198"/>
    </reaction>
</comment>
<comment type="function">
    <text evidence="6">Catalyzes the 2'-O-methylation of the ribose of cytidine 1402 (C1402) in 16S rRNA.</text>
</comment>
<evidence type="ECO:0000256" key="5">
    <source>
        <dbReference type="ARBA" id="ARBA00022691"/>
    </source>
</evidence>
<dbReference type="InterPro" id="IPR014776">
    <property type="entry name" value="4pyrrole_Mease_sub2"/>
</dbReference>
<dbReference type="InterPro" id="IPR018063">
    <property type="entry name" value="SAM_MeTrfase_RsmI_CS"/>
</dbReference>
<dbReference type="RefSeq" id="WP_007020829.1">
    <property type="nucleotide sequence ID" value="NZ_CH724125.1"/>
</dbReference>
<dbReference type="HAMAP" id="MF_01877">
    <property type="entry name" value="16SrRNA_methyltr_I"/>
    <property type="match status" value="1"/>
</dbReference>
<keyword evidence="1 6" id="KW-0963">Cytoplasm</keyword>
<evidence type="ECO:0000256" key="1">
    <source>
        <dbReference type="ARBA" id="ARBA00022490"/>
    </source>
</evidence>
<dbReference type="OrthoDB" id="9809084at2"/>
<evidence type="ECO:0000256" key="6">
    <source>
        <dbReference type="HAMAP-Rule" id="MF_01877"/>
    </source>
</evidence>
<dbReference type="EC" id="2.1.1.198" evidence="6"/>
<comment type="caution">
    <text evidence="9">The sequence shown here is derived from an EMBL/GenBank/DDBJ whole genome shotgun (WGS) entry which is preliminary data.</text>
</comment>
<evidence type="ECO:0000256" key="4">
    <source>
        <dbReference type="ARBA" id="ARBA00022679"/>
    </source>
</evidence>
<keyword evidence="10" id="KW-1185">Reference proteome</keyword>
<evidence type="ECO:0000259" key="8">
    <source>
        <dbReference type="Pfam" id="PF23016"/>
    </source>
</evidence>
<dbReference type="SUPFAM" id="SSF53790">
    <property type="entry name" value="Tetrapyrrole methylase"/>
    <property type="match status" value="1"/>
</dbReference>
<dbReference type="InterPro" id="IPR008189">
    <property type="entry name" value="rRNA_ssu_MeTfrase_I"/>
</dbReference>
<keyword evidence="5 6" id="KW-0949">S-adenosyl-L-methionine</keyword>
<dbReference type="AlphaFoldDB" id="A0A7U8GPW3"/>
<feature type="domain" description="Tetrapyrrole methylase" evidence="7">
    <location>
        <begin position="6"/>
        <end position="204"/>
    </location>
</feature>
<dbReference type="Gene3D" id="3.40.1010.10">
    <property type="entry name" value="Cobalt-precorrin-4 Transmethylase, Domain 1"/>
    <property type="match status" value="1"/>
</dbReference>
<dbReference type="Pfam" id="PF23016">
    <property type="entry name" value="RsmI_C"/>
    <property type="match status" value="1"/>
</dbReference>
<dbReference type="FunFam" id="3.30.950.10:FF:000002">
    <property type="entry name" value="Ribosomal RNA small subunit methyltransferase I"/>
    <property type="match status" value="1"/>
</dbReference>
<dbReference type="InterPro" id="IPR014777">
    <property type="entry name" value="4pyrrole_Mease_sub1"/>
</dbReference>
<evidence type="ECO:0000256" key="2">
    <source>
        <dbReference type="ARBA" id="ARBA00022552"/>
    </source>
</evidence>
<dbReference type="Proteomes" id="UP000002171">
    <property type="component" value="Unassembled WGS sequence"/>
</dbReference>
<dbReference type="PROSITE" id="PS01296">
    <property type="entry name" value="RSMI"/>
    <property type="match status" value="1"/>
</dbReference>
<reference evidence="9 10" key="1">
    <citation type="submission" date="2006-02" db="EMBL/GenBank/DDBJ databases">
        <authorList>
            <person name="Pinhassi J."/>
            <person name="Pedros-Alio C."/>
            <person name="Ferriera S."/>
            <person name="Johnson J."/>
            <person name="Kravitz S."/>
            <person name="Halpern A."/>
            <person name="Remington K."/>
            <person name="Beeson K."/>
            <person name="Tran B."/>
            <person name="Rogers Y.-H."/>
            <person name="Friedman R."/>
            <person name="Venter J.C."/>
        </authorList>
    </citation>
    <scope>NUCLEOTIDE SEQUENCE [LARGE SCALE GENOMIC DNA]</scope>
    <source>
        <strain evidence="9 10">MED92</strain>
    </source>
</reference>
<dbReference type="InterPro" id="IPR053910">
    <property type="entry name" value="RsmI_HTH"/>
</dbReference>
<dbReference type="GO" id="GO:0070677">
    <property type="term" value="F:rRNA (cytosine-2'-O-)-methyltransferase activity"/>
    <property type="evidence" value="ECO:0007669"/>
    <property type="project" value="UniProtKB-UniRule"/>
</dbReference>
<dbReference type="EMBL" id="AAOW01000035">
    <property type="protein sequence ID" value="EAR59727.1"/>
    <property type="molecule type" value="Genomic_DNA"/>
</dbReference>
<evidence type="ECO:0000313" key="9">
    <source>
        <dbReference type="EMBL" id="EAR59727.1"/>
    </source>
</evidence>
<evidence type="ECO:0000259" key="7">
    <source>
        <dbReference type="Pfam" id="PF00590"/>
    </source>
</evidence>
<gene>
    <name evidence="6" type="primary">rsmI</name>
    <name evidence="9" type="ORF">MED92_15870</name>
</gene>
<protein>
    <recommendedName>
        <fullName evidence="6">Ribosomal RNA small subunit methyltransferase I</fullName>
        <ecNumber evidence="6">2.1.1.198</ecNumber>
    </recommendedName>
    <alternativeName>
        <fullName evidence="6">16S rRNA 2'-O-ribose C1402 methyltransferase</fullName>
    </alternativeName>
    <alternativeName>
        <fullName evidence="6">rRNA (cytidine-2'-O-)-methyltransferase RsmI</fullName>
    </alternativeName>
</protein>
<dbReference type="PANTHER" id="PTHR46111:SF1">
    <property type="entry name" value="RIBOSOMAL RNA SMALL SUBUNIT METHYLTRANSFERASE I"/>
    <property type="match status" value="1"/>
</dbReference>
<keyword evidence="2 6" id="KW-0698">rRNA processing</keyword>
<dbReference type="GO" id="GO:0005737">
    <property type="term" value="C:cytoplasm"/>
    <property type="evidence" value="ECO:0007669"/>
    <property type="project" value="UniProtKB-SubCell"/>
</dbReference>
<keyword evidence="3 6" id="KW-0489">Methyltransferase</keyword>
<dbReference type="CDD" id="cd11648">
    <property type="entry name" value="RsmI"/>
    <property type="match status" value="1"/>
</dbReference>
<accession>A0A7U8GPW3</accession>
<dbReference type="PIRSF" id="PIRSF005917">
    <property type="entry name" value="MTase_YraL"/>
    <property type="match status" value="1"/>
</dbReference>
<dbReference type="FunFam" id="3.40.1010.10:FF:000002">
    <property type="entry name" value="Ribosomal RNA small subunit methyltransferase I"/>
    <property type="match status" value="1"/>
</dbReference>
<dbReference type="InterPro" id="IPR000878">
    <property type="entry name" value="4pyrrol_Mease"/>
</dbReference>
<feature type="domain" description="RsmI HTH" evidence="8">
    <location>
        <begin position="234"/>
        <end position="276"/>
    </location>
</feature>
<evidence type="ECO:0000313" key="10">
    <source>
        <dbReference type="Proteomes" id="UP000002171"/>
    </source>
</evidence>
<comment type="similarity">
    <text evidence="6">Belongs to the methyltransferase superfamily. RsmI family.</text>
</comment>
<dbReference type="InterPro" id="IPR035996">
    <property type="entry name" value="4pyrrol_Methylase_sf"/>
</dbReference>
<dbReference type="Pfam" id="PF00590">
    <property type="entry name" value="TP_methylase"/>
    <property type="match status" value="1"/>
</dbReference>
<sequence>MLEPALYVVATPIGNLLDMTPRAVEVLQQVELIAAEDTRHSARLMAHFGIDTRLVSVHEHNERQRIDTIVHQLASGASVALISDAGTPLISDPGYVVVKGVREQGYRVVPVPGCVAFIAALSAAGLPTDRFVFEGFLPHKSAARKQQLKSLSDETRTLVFYESPHRILASLKDMQEVFGADRQVAIAREITKTYETIRSDGLADLIAWMEADSNQQRGEFVVLVHGVEQNGPKELDANAKQVLEVLLSELPASQAASLAAKITGLKKKVLYQAALDR</sequence>
<comment type="subcellular location">
    <subcellularLocation>
        <location evidence="6">Cytoplasm</location>
    </subcellularLocation>
</comment>
<name>A0A7U8GPW3_NEPCE</name>